<dbReference type="InterPro" id="IPR005959">
    <property type="entry name" value="Fumarylacetoacetase"/>
</dbReference>
<dbReference type="EMBL" id="BAAAPN010000097">
    <property type="protein sequence ID" value="GAA1772839.1"/>
    <property type="molecule type" value="Genomic_DNA"/>
</dbReference>
<dbReference type="Proteomes" id="UP001501475">
    <property type="component" value="Unassembled WGS sequence"/>
</dbReference>
<evidence type="ECO:0000313" key="13">
    <source>
        <dbReference type="EMBL" id="GAA1772839.1"/>
    </source>
</evidence>
<dbReference type="RefSeq" id="WP_344068159.1">
    <property type="nucleotide sequence ID" value="NZ_BAAAPN010000097.1"/>
</dbReference>
<keyword evidence="5" id="KW-0479">Metal-binding</keyword>
<dbReference type="EC" id="3.7.1.2" evidence="4"/>
<evidence type="ECO:0000256" key="9">
    <source>
        <dbReference type="ARBA" id="ARBA00022878"/>
    </source>
</evidence>
<feature type="domain" description="Fumarylacetoacetase N-terminal" evidence="12">
    <location>
        <begin position="16"/>
        <end position="108"/>
    </location>
</feature>
<evidence type="ECO:0000256" key="1">
    <source>
        <dbReference type="ARBA" id="ARBA00001913"/>
    </source>
</evidence>
<evidence type="ECO:0000259" key="11">
    <source>
        <dbReference type="Pfam" id="PF01557"/>
    </source>
</evidence>
<feature type="domain" description="Fumarylacetoacetase-like C-terminal" evidence="11">
    <location>
        <begin position="115"/>
        <end position="397"/>
    </location>
</feature>
<dbReference type="Gene3D" id="3.90.850.10">
    <property type="entry name" value="Fumarylacetoacetase-like, C-terminal domain"/>
    <property type="match status" value="1"/>
</dbReference>
<accession>A0ABP4X924</accession>
<evidence type="ECO:0000256" key="6">
    <source>
        <dbReference type="ARBA" id="ARBA00022801"/>
    </source>
</evidence>
<sequence length="405" mass="42946">MDWWHELPADEPFGLANLPYAVADFPDGARVVARIADHALDLARCAEHAGMESGAVWDRPSLNAFLAEGPASWAAARTWLQDTLRDQTYADCVAPHLHPLDGLDLLLPLEVADYVDFYASEHHATNVGELFRPGQPALTPNWKHLPIGYHGRSGTVVVSGTDVVRPCGQRKGPNDPEPVFGPSVRLDIECELGFVVGGSSAIGEPIALDRAWEHIFGVVLLNDWSARDIQAWEYAPLGPFLGKSFATSISAWVVPMAALSAAHVPLPAQDPAPLPYLRGDAATGLDISCAVTWNDTLVSTPPFAQMYWSPAQMLAHLSVNGASTRPGDLFGSGTISGPAKETRGSFLELSWNGAEPVTLGDGSTRSFLQDGDTITLTATAPGPGGSVIGFGACTGTIRPALTSSP</sequence>
<organism evidence="13 14">
    <name type="scientific">Nostocoides vanveenii</name>
    <dbReference type="NCBI Taxonomy" id="330835"/>
    <lineage>
        <taxon>Bacteria</taxon>
        <taxon>Bacillati</taxon>
        <taxon>Actinomycetota</taxon>
        <taxon>Actinomycetes</taxon>
        <taxon>Micrococcales</taxon>
        <taxon>Intrasporangiaceae</taxon>
        <taxon>Nostocoides</taxon>
    </lineage>
</organism>
<dbReference type="SUPFAM" id="SSF63433">
    <property type="entry name" value="Fumarylacetoacetate hydrolase, FAH, N-terminal domain"/>
    <property type="match status" value="1"/>
</dbReference>
<dbReference type="PANTHER" id="PTHR43069:SF2">
    <property type="entry name" value="FUMARYLACETOACETASE"/>
    <property type="match status" value="1"/>
</dbReference>
<evidence type="ECO:0000256" key="3">
    <source>
        <dbReference type="ARBA" id="ARBA00004782"/>
    </source>
</evidence>
<reference evidence="14" key="1">
    <citation type="journal article" date="2019" name="Int. J. Syst. Evol. Microbiol.">
        <title>The Global Catalogue of Microorganisms (GCM) 10K type strain sequencing project: providing services to taxonomists for standard genome sequencing and annotation.</title>
        <authorList>
            <consortium name="The Broad Institute Genomics Platform"/>
            <consortium name="The Broad Institute Genome Sequencing Center for Infectious Disease"/>
            <person name="Wu L."/>
            <person name="Ma J."/>
        </authorList>
    </citation>
    <scope>NUCLEOTIDE SEQUENCE [LARGE SCALE GENOMIC DNA]</scope>
    <source>
        <strain evidence="14">JCM 15591</strain>
    </source>
</reference>
<comment type="cofactor">
    <cofactor evidence="2">
        <name>Mg(2+)</name>
        <dbReference type="ChEBI" id="CHEBI:18420"/>
    </cofactor>
</comment>
<comment type="pathway">
    <text evidence="3">Amino-acid degradation; L-phenylalanine degradation; acetoacetate and fumarate from L-phenylalanine: step 6/6.</text>
</comment>
<keyword evidence="14" id="KW-1185">Reference proteome</keyword>
<dbReference type="Gene3D" id="2.30.30.230">
    <property type="entry name" value="Fumarylacetoacetase, N-terminal domain"/>
    <property type="match status" value="1"/>
</dbReference>
<dbReference type="NCBIfam" id="TIGR01266">
    <property type="entry name" value="fum_ac_acetase"/>
    <property type="match status" value="1"/>
</dbReference>
<dbReference type="Pfam" id="PF09298">
    <property type="entry name" value="FAA_hydrolase_N"/>
    <property type="match status" value="1"/>
</dbReference>
<dbReference type="Pfam" id="PF01557">
    <property type="entry name" value="FAA_hydrolase"/>
    <property type="match status" value="1"/>
</dbReference>
<evidence type="ECO:0000256" key="2">
    <source>
        <dbReference type="ARBA" id="ARBA00001946"/>
    </source>
</evidence>
<evidence type="ECO:0000259" key="12">
    <source>
        <dbReference type="Pfam" id="PF09298"/>
    </source>
</evidence>
<evidence type="ECO:0000256" key="7">
    <source>
        <dbReference type="ARBA" id="ARBA00022837"/>
    </source>
</evidence>
<dbReference type="SUPFAM" id="SSF56529">
    <property type="entry name" value="FAH"/>
    <property type="match status" value="1"/>
</dbReference>
<evidence type="ECO:0000256" key="5">
    <source>
        <dbReference type="ARBA" id="ARBA00022723"/>
    </source>
</evidence>
<keyword evidence="10" id="KW-0585">Phenylalanine catabolism</keyword>
<evidence type="ECO:0000313" key="14">
    <source>
        <dbReference type="Proteomes" id="UP001501475"/>
    </source>
</evidence>
<name>A0ABP4X924_9MICO</name>
<evidence type="ECO:0000256" key="8">
    <source>
        <dbReference type="ARBA" id="ARBA00022842"/>
    </source>
</evidence>
<gene>
    <name evidence="13" type="primary">fahA</name>
    <name evidence="13" type="ORF">GCM10009810_32640</name>
</gene>
<dbReference type="InterPro" id="IPR036663">
    <property type="entry name" value="Fumarylacetoacetase_C_sf"/>
</dbReference>
<dbReference type="InterPro" id="IPR015377">
    <property type="entry name" value="Fumarylacetoacetase_N"/>
</dbReference>
<evidence type="ECO:0000256" key="4">
    <source>
        <dbReference type="ARBA" id="ARBA00012094"/>
    </source>
</evidence>
<keyword evidence="8" id="KW-0460">Magnesium</keyword>
<dbReference type="InterPro" id="IPR036462">
    <property type="entry name" value="Fumarylacetoacetase_N_sf"/>
</dbReference>
<comment type="cofactor">
    <cofactor evidence="1">
        <name>Ca(2+)</name>
        <dbReference type="ChEBI" id="CHEBI:29108"/>
    </cofactor>
</comment>
<keyword evidence="7" id="KW-0106">Calcium</keyword>
<protein>
    <recommendedName>
        <fullName evidence="4">fumarylacetoacetase</fullName>
        <ecNumber evidence="4">3.7.1.2</ecNumber>
    </recommendedName>
</protein>
<proteinExistence type="predicted"/>
<evidence type="ECO:0000256" key="10">
    <source>
        <dbReference type="ARBA" id="ARBA00023232"/>
    </source>
</evidence>
<dbReference type="PANTHER" id="PTHR43069">
    <property type="entry name" value="FUMARYLACETOACETASE"/>
    <property type="match status" value="1"/>
</dbReference>
<comment type="caution">
    <text evidence="13">The sequence shown here is derived from an EMBL/GenBank/DDBJ whole genome shotgun (WGS) entry which is preliminary data.</text>
</comment>
<keyword evidence="9" id="KW-0828">Tyrosine catabolism</keyword>
<keyword evidence="6" id="KW-0378">Hydrolase</keyword>
<dbReference type="InterPro" id="IPR011234">
    <property type="entry name" value="Fumarylacetoacetase-like_C"/>
</dbReference>